<dbReference type="RefSeq" id="WP_078927309.1">
    <property type="nucleotide sequence ID" value="NZ_FUXB01000017.1"/>
</dbReference>
<dbReference type="OrthoDB" id="74312at2"/>
<evidence type="ECO:0000313" key="1">
    <source>
        <dbReference type="EMBL" id="SKA22283.1"/>
    </source>
</evidence>
<dbReference type="Proteomes" id="UP000190834">
    <property type="component" value="Unassembled WGS sequence"/>
</dbReference>
<protein>
    <submittedName>
        <fullName evidence="1">Uncharacterized protein</fullName>
    </submittedName>
</protein>
<accession>A0A1T4S224</accession>
<dbReference type="GeneID" id="70582278"/>
<organism evidence="1 2">
    <name type="scientific">Vibrio cincinnatiensis DSM 19608</name>
    <dbReference type="NCBI Taxonomy" id="1123491"/>
    <lineage>
        <taxon>Bacteria</taxon>
        <taxon>Pseudomonadati</taxon>
        <taxon>Pseudomonadota</taxon>
        <taxon>Gammaproteobacteria</taxon>
        <taxon>Vibrionales</taxon>
        <taxon>Vibrionaceae</taxon>
        <taxon>Vibrio</taxon>
    </lineage>
</organism>
<evidence type="ECO:0000313" key="2">
    <source>
        <dbReference type="Proteomes" id="UP000190834"/>
    </source>
</evidence>
<gene>
    <name evidence="1" type="ORF">SAMN02745782_02960</name>
</gene>
<keyword evidence="2" id="KW-1185">Reference proteome</keyword>
<dbReference type="AlphaFoldDB" id="A0A1T4S224"/>
<dbReference type="EMBL" id="FUXB01000017">
    <property type="protein sequence ID" value="SKA22283.1"/>
    <property type="molecule type" value="Genomic_DNA"/>
</dbReference>
<proteinExistence type="predicted"/>
<name>A0A1T4S224_VIBCI</name>
<dbReference type="STRING" id="1123491.SAMN02745782_02960"/>
<reference evidence="2" key="1">
    <citation type="submission" date="2017-02" db="EMBL/GenBank/DDBJ databases">
        <authorList>
            <person name="Varghese N."/>
            <person name="Submissions S."/>
        </authorList>
    </citation>
    <scope>NUCLEOTIDE SEQUENCE [LARGE SCALE GENOMIC DNA]</scope>
    <source>
        <strain evidence="2">DSM 19608</strain>
    </source>
</reference>
<sequence>MKKLLMIFILLLGLAGAGAGYYLFYYKPHQEQAQKDKDALQKKSASAIEEGAIPQAEETSRVTKPEVMNYYVEAATVGVRERPEMDAFVHRLLYRGEKVYLYEKTPEWGRLSPYFVYQEGGPEVAEWIPLQGLAEQAPIITPEERYKTVLSYISDSDDLPLFEEIFIEKTDQLLTDGTCAPRDFKELGGWMRSVRYQDSDVYFIYCGGYNQTNKIYLNVQNGHVFYQ</sequence>